<sequence length="71" mass="8281">QLKQGEIWTLFSKIIFIKIHNKIVQAGKIPEEKICEVSSTEYRVLDSYYLLEEALVKKLAEFETNHLLQTA</sequence>
<evidence type="ECO:0000313" key="1">
    <source>
        <dbReference type="EMBL" id="CAG8843337.1"/>
    </source>
</evidence>
<comment type="caution">
    <text evidence="1">The sequence shown here is derived from an EMBL/GenBank/DDBJ whole genome shotgun (WGS) entry which is preliminary data.</text>
</comment>
<proteinExistence type="predicted"/>
<evidence type="ECO:0000313" key="2">
    <source>
        <dbReference type="Proteomes" id="UP000789901"/>
    </source>
</evidence>
<protein>
    <submittedName>
        <fullName evidence="1">5620_t:CDS:1</fullName>
    </submittedName>
</protein>
<keyword evidence="2" id="KW-1185">Reference proteome</keyword>
<accession>A0ABN7WXT1</accession>
<gene>
    <name evidence="1" type="ORF">GMARGA_LOCUS36489</name>
</gene>
<organism evidence="1 2">
    <name type="scientific">Gigaspora margarita</name>
    <dbReference type="NCBI Taxonomy" id="4874"/>
    <lineage>
        <taxon>Eukaryota</taxon>
        <taxon>Fungi</taxon>
        <taxon>Fungi incertae sedis</taxon>
        <taxon>Mucoromycota</taxon>
        <taxon>Glomeromycotina</taxon>
        <taxon>Glomeromycetes</taxon>
        <taxon>Diversisporales</taxon>
        <taxon>Gigasporaceae</taxon>
        <taxon>Gigaspora</taxon>
    </lineage>
</organism>
<dbReference type="EMBL" id="CAJVQB010072094">
    <property type="protein sequence ID" value="CAG8843337.1"/>
    <property type="molecule type" value="Genomic_DNA"/>
</dbReference>
<dbReference type="Proteomes" id="UP000789901">
    <property type="component" value="Unassembled WGS sequence"/>
</dbReference>
<feature type="non-terminal residue" evidence="1">
    <location>
        <position position="1"/>
    </location>
</feature>
<name>A0ABN7WXT1_GIGMA</name>
<reference evidence="1 2" key="1">
    <citation type="submission" date="2021-06" db="EMBL/GenBank/DDBJ databases">
        <authorList>
            <person name="Kallberg Y."/>
            <person name="Tangrot J."/>
            <person name="Rosling A."/>
        </authorList>
    </citation>
    <scope>NUCLEOTIDE SEQUENCE [LARGE SCALE GENOMIC DNA]</scope>
    <source>
        <strain evidence="1 2">120-4 pot B 10/14</strain>
    </source>
</reference>